<keyword evidence="6 9" id="KW-1133">Transmembrane helix</keyword>
<keyword evidence="5" id="KW-0029">Amino-acid transport</keyword>
<keyword evidence="7 9" id="KW-0472">Membrane</keyword>
<feature type="transmembrane region" description="Helical" evidence="9">
    <location>
        <begin position="61"/>
        <end position="87"/>
    </location>
</feature>
<evidence type="ECO:0000256" key="6">
    <source>
        <dbReference type="ARBA" id="ARBA00022989"/>
    </source>
</evidence>
<evidence type="ECO:0000256" key="2">
    <source>
        <dbReference type="ARBA" id="ARBA00022448"/>
    </source>
</evidence>
<comment type="similarity">
    <text evidence="8">Belongs to the binding-protein-dependent transport system permease family. LivHM subfamily.</text>
</comment>
<dbReference type="InterPro" id="IPR001851">
    <property type="entry name" value="ABC_transp_permease"/>
</dbReference>
<evidence type="ECO:0000256" key="5">
    <source>
        <dbReference type="ARBA" id="ARBA00022970"/>
    </source>
</evidence>
<keyword evidence="3" id="KW-1003">Cell membrane</keyword>
<evidence type="ECO:0000256" key="9">
    <source>
        <dbReference type="SAM" id="Phobius"/>
    </source>
</evidence>
<dbReference type="CDD" id="cd06582">
    <property type="entry name" value="TM_PBP1_LivH_like"/>
    <property type="match status" value="1"/>
</dbReference>
<dbReference type="Proteomes" id="UP000730482">
    <property type="component" value="Unassembled WGS sequence"/>
</dbReference>
<feature type="transmembrane region" description="Helical" evidence="9">
    <location>
        <begin position="143"/>
        <end position="162"/>
    </location>
</feature>
<evidence type="ECO:0000256" key="8">
    <source>
        <dbReference type="ARBA" id="ARBA00037998"/>
    </source>
</evidence>
<feature type="transmembrane region" description="Helical" evidence="9">
    <location>
        <begin position="15"/>
        <end position="41"/>
    </location>
</feature>
<comment type="subcellular location">
    <subcellularLocation>
        <location evidence="1">Cell membrane</location>
        <topology evidence="1">Multi-pass membrane protein</topology>
    </subcellularLocation>
</comment>
<evidence type="ECO:0000256" key="3">
    <source>
        <dbReference type="ARBA" id="ARBA00022475"/>
    </source>
</evidence>
<protein>
    <submittedName>
        <fullName evidence="10">Branched-chain amino acid ABC transporter permease</fullName>
    </submittedName>
</protein>
<comment type="caution">
    <text evidence="10">The sequence shown here is derived from an EMBL/GenBank/DDBJ whole genome shotgun (WGS) entry which is preliminary data.</text>
</comment>
<feature type="transmembrane region" description="Helical" evidence="9">
    <location>
        <begin position="193"/>
        <end position="214"/>
    </location>
</feature>
<dbReference type="Pfam" id="PF02653">
    <property type="entry name" value="BPD_transp_2"/>
    <property type="match status" value="1"/>
</dbReference>
<keyword evidence="11" id="KW-1185">Reference proteome</keyword>
<feature type="transmembrane region" description="Helical" evidence="9">
    <location>
        <begin position="226"/>
        <end position="251"/>
    </location>
</feature>
<proteinExistence type="inferred from homology"/>
<sequence>MGAINTHFVPALDGVAYGLLLFVAAAGLTLLFGIGGVLNIAHGTLFALGGYLAASVSDGSWSSAFLGLAVATVGGTLCGGLLAAGTLPLADRGHLPQALLTFGLSLVGADVLTTVYGTDEHPVVIPKSVNGTVQIFGHVYPTYRLMFIVVASVLALVGTYVLGRTRAGALLRAAADDREMVGAMGYAPWRVHAALCGAAGALAGLAGGLGAPIIGPGPDTADKVLMLSMVVIVLGRPGSVLGAFGAAIAVGEIETLGVSISSNWAPYLLFGLMAVALVVRTFRGSSAVGAGAAAGAHA</sequence>
<dbReference type="EMBL" id="JAAFYZ010000256">
    <property type="protein sequence ID" value="MBS2553459.1"/>
    <property type="molecule type" value="Genomic_DNA"/>
</dbReference>
<dbReference type="InterPro" id="IPR052157">
    <property type="entry name" value="BCAA_transport_permease"/>
</dbReference>
<dbReference type="PANTHER" id="PTHR11795">
    <property type="entry name" value="BRANCHED-CHAIN AMINO ACID TRANSPORT SYSTEM PERMEASE PROTEIN LIVH"/>
    <property type="match status" value="1"/>
</dbReference>
<reference evidence="10 11" key="1">
    <citation type="submission" date="2020-02" db="EMBL/GenBank/DDBJ databases">
        <title>Acidophilic actinobacteria isolated from forest soil.</title>
        <authorList>
            <person name="Golinska P."/>
        </authorList>
    </citation>
    <scope>NUCLEOTIDE SEQUENCE [LARGE SCALE GENOMIC DNA]</scope>
    <source>
        <strain evidence="10 11">NL8</strain>
    </source>
</reference>
<evidence type="ECO:0000256" key="4">
    <source>
        <dbReference type="ARBA" id="ARBA00022692"/>
    </source>
</evidence>
<feature type="transmembrane region" description="Helical" evidence="9">
    <location>
        <begin position="263"/>
        <end position="282"/>
    </location>
</feature>
<dbReference type="PANTHER" id="PTHR11795:SF442">
    <property type="entry name" value="ABC TRANSPORTER ATP-BINDING PROTEIN"/>
    <property type="match status" value="1"/>
</dbReference>
<organism evidence="10 11">
    <name type="scientific">Catenulispora pinistramenti</name>
    <dbReference type="NCBI Taxonomy" id="2705254"/>
    <lineage>
        <taxon>Bacteria</taxon>
        <taxon>Bacillati</taxon>
        <taxon>Actinomycetota</taxon>
        <taxon>Actinomycetes</taxon>
        <taxon>Catenulisporales</taxon>
        <taxon>Catenulisporaceae</taxon>
        <taxon>Catenulispora</taxon>
    </lineage>
</organism>
<keyword evidence="4 9" id="KW-0812">Transmembrane</keyword>
<feature type="transmembrane region" description="Helical" evidence="9">
    <location>
        <begin position="99"/>
        <end position="118"/>
    </location>
</feature>
<accession>A0ABS5L5G7</accession>
<name>A0ABS5L5G7_9ACTN</name>
<evidence type="ECO:0000313" key="10">
    <source>
        <dbReference type="EMBL" id="MBS2553459.1"/>
    </source>
</evidence>
<evidence type="ECO:0000256" key="7">
    <source>
        <dbReference type="ARBA" id="ARBA00023136"/>
    </source>
</evidence>
<keyword evidence="2" id="KW-0813">Transport</keyword>
<evidence type="ECO:0000256" key="1">
    <source>
        <dbReference type="ARBA" id="ARBA00004651"/>
    </source>
</evidence>
<evidence type="ECO:0000313" key="11">
    <source>
        <dbReference type="Proteomes" id="UP000730482"/>
    </source>
</evidence>
<dbReference type="RefSeq" id="WP_212020050.1">
    <property type="nucleotide sequence ID" value="NZ_JAAFYZ010000256.1"/>
</dbReference>
<gene>
    <name evidence="10" type="ORF">KGQ19_42065</name>
</gene>